<evidence type="ECO:0000313" key="5">
    <source>
        <dbReference type="Proteomes" id="UP000823388"/>
    </source>
</evidence>
<dbReference type="InterPro" id="IPR056018">
    <property type="entry name" value="DUF7597"/>
</dbReference>
<accession>A0A8T0TCG4</accession>
<evidence type="ECO:0000313" key="4">
    <source>
        <dbReference type="EMBL" id="KAG2606186.1"/>
    </source>
</evidence>
<dbReference type="EMBL" id="CM029044">
    <property type="protein sequence ID" value="KAG2606186.1"/>
    <property type="molecule type" value="Genomic_DNA"/>
</dbReference>
<reference evidence="4" key="1">
    <citation type="submission" date="2020-05" db="EMBL/GenBank/DDBJ databases">
        <title>WGS assembly of Panicum virgatum.</title>
        <authorList>
            <person name="Lovell J.T."/>
            <person name="Jenkins J."/>
            <person name="Shu S."/>
            <person name="Juenger T.E."/>
            <person name="Schmutz J."/>
        </authorList>
    </citation>
    <scope>NUCLEOTIDE SEQUENCE</scope>
    <source>
        <strain evidence="4">AP13</strain>
    </source>
</reference>
<evidence type="ECO:0000256" key="2">
    <source>
        <dbReference type="SAM" id="MobiDB-lite"/>
    </source>
</evidence>
<dbReference type="InterPro" id="IPR001878">
    <property type="entry name" value="Znf_CCHC"/>
</dbReference>
<keyword evidence="1" id="KW-0862">Zinc</keyword>
<keyword evidence="5" id="KW-1185">Reference proteome</keyword>
<organism evidence="4 5">
    <name type="scientific">Panicum virgatum</name>
    <name type="common">Blackwell switchgrass</name>
    <dbReference type="NCBI Taxonomy" id="38727"/>
    <lineage>
        <taxon>Eukaryota</taxon>
        <taxon>Viridiplantae</taxon>
        <taxon>Streptophyta</taxon>
        <taxon>Embryophyta</taxon>
        <taxon>Tracheophyta</taxon>
        <taxon>Spermatophyta</taxon>
        <taxon>Magnoliopsida</taxon>
        <taxon>Liliopsida</taxon>
        <taxon>Poales</taxon>
        <taxon>Poaceae</taxon>
        <taxon>PACMAD clade</taxon>
        <taxon>Panicoideae</taxon>
        <taxon>Panicodae</taxon>
        <taxon>Paniceae</taxon>
        <taxon>Panicinae</taxon>
        <taxon>Panicum</taxon>
        <taxon>Panicum sect. Hiantes</taxon>
    </lineage>
</organism>
<keyword evidence="1" id="KW-0479">Metal-binding</keyword>
<dbReference type="Gene3D" id="4.10.60.10">
    <property type="entry name" value="Zinc finger, CCHC-type"/>
    <property type="match status" value="1"/>
</dbReference>
<dbReference type="Proteomes" id="UP000823388">
    <property type="component" value="Chromosome 4N"/>
</dbReference>
<feature type="compositionally biased region" description="Acidic residues" evidence="2">
    <location>
        <begin position="684"/>
        <end position="701"/>
    </location>
</feature>
<feature type="domain" description="CCHC-type" evidence="3">
    <location>
        <begin position="265"/>
        <end position="280"/>
    </location>
</feature>
<dbReference type="SUPFAM" id="SSF57756">
    <property type="entry name" value="Retrovirus zinc finger-like domains"/>
    <property type="match status" value="1"/>
</dbReference>
<feature type="compositionally biased region" description="Polar residues" evidence="2">
    <location>
        <begin position="352"/>
        <end position="385"/>
    </location>
</feature>
<dbReference type="PANTHER" id="PTHR33075">
    <property type="entry name" value="OS02G0499800 PROTEIN"/>
    <property type="match status" value="1"/>
</dbReference>
<comment type="caution">
    <text evidence="4">The sequence shown here is derived from an EMBL/GenBank/DDBJ whole genome shotgun (WGS) entry which is preliminary data.</text>
</comment>
<dbReference type="SMART" id="SM00343">
    <property type="entry name" value="ZnF_C2HC"/>
    <property type="match status" value="1"/>
</dbReference>
<gene>
    <name evidence="4" type="ORF">PVAP13_4NG133200</name>
</gene>
<keyword evidence="1" id="KW-0863">Zinc-finger</keyword>
<sequence>MGSSSDLANRLDFNIGLVFQDGIRQKLRSPVYHPFPTPDCSFFLLVTFWRFLFHLTEESVALALQSCLGGHASDFHVQFLSNNHFCFSVFPKDVGFPVYKLKRIITETFDAYFHLWNNGTPHWEREKRAWELEQELEWTKVLSKLAKRELKKKENAQKRVHFSSKLDSPQPSNSNPTISIAFVAHFGSNSSHATPNFAHHVLGKRDDQGRPIDHASVGSDQLPQKADFQACKERQVSNSNPKPLPCSCCLRLGHPRWACRSKITCIRCLRQGHVRRDCPQNPKTVWKWMPKARETTVGPKIFWRPKIPLREDPTPNCDPETTPVDCHFTGHVSRGIPSYSPDFPTFPAKLQENPQISSNPSLSSPHQENPSESSVTVSADGNNPTDHPDQVPMANFPVNPQAFLVAGQIVEHGWNRPARGRLALGGEPTREHEDYAIVLINPMPQEVNQLRPTLNVVCHFLEHAHRVHVIDSHLSPLGLGLIRLWTVAQRDQLVRESPMNLGQNHVVTIVKHDDGFNSRSCTYTRVCWIMFLAFPLDFQKDLFIRAAVAPYGHLLEWYRDSNRSRILAQVLLLSPDRVPRSLIVSRGTMIGGAGRSWTVPVYILNGNFRDAFPADEDPVPFDGEPHPAHPLVVIGANAEEPNWENELNGAAPNLVFFGGTPHPQNQPHQGMAQNVQEQASDNMQVDEEDDEQPENLATDDDPWPKWNPQVFAPLNQQNQVPQHPDVP</sequence>
<feature type="compositionally biased region" description="Polar residues" evidence="2">
    <location>
        <begin position="662"/>
        <end position="683"/>
    </location>
</feature>
<evidence type="ECO:0000256" key="1">
    <source>
        <dbReference type="PROSITE-ProRule" id="PRU00047"/>
    </source>
</evidence>
<dbReference type="AlphaFoldDB" id="A0A8T0TCG4"/>
<dbReference type="PROSITE" id="PS50158">
    <property type="entry name" value="ZF_CCHC"/>
    <property type="match status" value="1"/>
</dbReference>
<proteinExistence type="predicted"/>
<dbReference type="Pfam" id="PF24530">
    <property type="entry name" value="DUF7597"/>
    <property type="match status" value="1"/>
</dbReference>
<evidence type="ECO:0000259" key="3">
    <source>
        <dbReference type="PROSITE" id="PS50158"/>
    </source>
</evidence>
<feature type="region of interest" description="Disordered" evidence="2">
    <location>
        <begin position="657"/>
        <end position="727"/>
    </location>
</feature>
<name>A0A8T0TCG4_PANVG</name>
<dbReference type="GO" id="GO:0008270">
    <property type="term" value="F:zinc ion binding"/>
    <property type="evidence" value="ECO:0007669"/>
    <property type="project" value="UniProtKB-KW"/>
</dbReference>
<dbReference type="InterPro" id="IPR036875">
    <property type="entry name" value="Znf_CCHC_sf"/>
</dbReference>
<protein>
    <recommendedName>
        <fullName evidence="3">CCHC-type domain-containing protein</fullName>
    </recommendedName>
</protein>
<dbReference type="GO" id="GO:0003676">
    <property type="term" value="F:nucleic acid binding"/>
    <property type="evidence" value="ECO:0007669"/>
    <property type="project" value="InterPro"/>
</dbReference>
<feature type="region of interest" description="Disordered" evidence="2">
    <location>
        <begin position="340"/>
        <end position="394"/>
    </location>
</feature>